<dbReference type="Gene3D" id="3.40.395.10">
    <property type="entry name" value="Adenoviral Proteinase, Chain A"/>
    <property type="match status" value="1"/>
</dbReference>
<comment type="similarity">
    <text evidence="1">Belongs to the peptidase C48 family.</text>
</comment>
<keyword evidence="3" id="KW-0378">Hydrolase</keyword>
<dbReference type="InterPro" id="IPR038765">
    <property type="entry name" value="Papain-like_cys_pep_sf"/>
</dbReference>
<feature type="compositionally biased region" description="Basic and acidic residues" evidence="4">
    <location>
        <begin position="206"/>
        <end position="218"/>
    </location>
</feature>
<keyword evidence="2 6" id="KW-0645">Protease</keyword>
<evidence type="ECO:0000259" key="5">
    <source>
        <dbReference type="PROSITE" id="PS50600"/>
    </source>
</evidence>
<dbReference type="SUPFAM" id="SSF54001">
    <property type="entry name" value="Cysteine proteinases"/>
    <property type="match status" value="1"/>
</dbReference>
<dbReference type="AlphaFoldDB" id="A0A2U1PTN5"/>
<evidence type="ECO:0000256" key="2">
    <source>
        <dbReference type="ARBA" id="ARBA00022670"/>
    </source>
</evidence>
<protein>
    <submittedName>
        <fullName evidence="6">Ulp1 protease family, C-terminal catalytic domain-containing protein</fullName>
    </submittedName>
</protein>
<evidence type="ECO:0000313" key="6">
    <source>
        <dbReference type="EMBL" id="PWA89128.1"/>
    </source>
</evidence>
<feature type="region of interest" description="Disordered" evidence="4">
    <location>
        <begin position="45"/>
        <end position="181"/>
    </location>
</feature>
<sequence>MVIFQNEVTNDGNDEQILFVRRSGRLANQQRPNRDNADYETIDLTLDGDSEDEQDNGVRLEGENVDNGVENPKAREEMDGNPDKRMEKQGSSRSANGKGEKMDNNLVADKETEQDETLKNVEAHKKMERERDGTSTGKRAAGKRKMEPEPVKGKKIFDEGENGDLKADKDAAAGNGQSTDDDFVAQHKTKIPKVTVGTGKKFTTKRFEQKRKVGSENKKGKKRAGSSVGTNVSRVRIRNPPGILFRVITQLSDQQKKDVRRMGFGELLEFKINDIPTRLAYWLLDKFDADTCILDLNGRRISITPELVNNMLGIPRGGVHIQARDNADYRNPLTKQWKGQFGKNVTKFYNTRVADEIVKTKQVGWLFKLNFLVLFFSTIGELNLNNTVNLRFLPCINSEDDIPKLDWCTYIIECLVRTKKAWKRNEHFNGPIILLLVVYAALDTPIKHLSSELLYKLESDMYPKASVGDAAADDRAVDEEIDNEDLDENVGWEDDLFEENGGESVQENAEVMKKKLSSYLKRVGDLIDMSDRLLVKGLEDNPNDHGFMELKELRDQVFVNRKYYHNPENNKDPTKEAYDKCFTPGKGVNLNDSGAPDEYVFPFTQVYGTPTEIIAMSDIVCREWECNHQQIPTRLDFEDDGEFDLNQTQPPATQGKVVVDDLAEDQVLLDSLRDYVSQEPADDGGFKTPDHPISGRAHESNTSNRLSRFGRESLGNKSKDIVPVYPDPLPLNVLLPKRERSRAQREKLLPEVYRSPYMTREVSVGDAISKHEEKVAECFFSARLTETDIVFKTRFVDGERVVLESLFPGIELASGVIDLFTHVLNNAEKHRNKMTVTRVFCHTSMLTSDMESWGYEKKFDKFVENMDTVVNRSEYKTLQGVQLVFFPVIQGRHFFVVCMNMKDGEVQILDNLLLPDKAEDERFTWFVVQLIALFEDYLLHKNNPNYDRMTCATRKVLQLGCMTTNNFVDCGVFTMRHMETYRGDGADLCCLSKEGKKQLKELRDLRFKYAVKILLSDCNLVKSDIDKEVRAFRSVPDEEKKGLRTAAFETIKARVTNKFEVK</sequence>
<proteinExistence type="inferred from homology"/>
<dbReference type="GO" id="GO:0006508">
    <property type="term" value="P:proteolysis"/>
    <property type="evidence" value="ECO:0007669"/>
    <property type="project" value="UniProtKB-KW"/>
</dbReference>
<organism evidence="6 7">
    <name type="scientific">Artemisia annua</name>
    <name type="common">Sweet wormwood</name>
    <dbReference type="NCBI Taxonomy" id="35608"/>
    <lineage>
        <taxon>Eukaryota</taxon>
        <taxon>Viridiplantae</taxon>
        <taxon>Streptophyta</taxon>
        <taxon>Embryophyta</taxon>
        <taxon>Tracheophyta</taxon>
        <taxon>Spermatophyta</taxon>
        <taxon>Magnoliopsida</taxon>
        <taxon>eudicotyledons</taxon>
        <taxon>Gunneridae</taxon>
        <taxon>Pentapetalae</taxon>
        <taxon>asterids</taxon>
        <taxon>campanulids</taxon>
        <taxon>Asterales</taxon>
        <taxon>Asteraceae</taxon>
        <taxon>Asteroideae</taxon>
        <taxon>Anthemideae</taxon>
        <taxon>Artemisiinae</taxon>
        <taxon>Artemisia</taxon>
    </lineage>
</organism>
<gene>
    <name evidence="6" type="ORF">CTI12_AA113990</name>
</gene>
<dbReference type="EMBL" id="PKPP01000747">
    <property type="protein sequence ID" value="PWA89128.1"/>
    <property type="molecule type" value="Genomic_DNA"/>
</dbReference>
<evidence type="ECO:0000256" key="1">
    <source>
        <dbReference type="ARBA" id="ARBA00005234"/>
    </source>
</evidence>
<accession>A0A2U1PTN5</accession>
<dbReference type="Proteomes" id="UP000245207">
    <property type="component" value="Unassembled WGS sequence"/>
</dbReference>
<dbReference type="PANTHER" id="PTHR34835:SF90">
    <property type="entry name" value="AMINOTRANSFERASE-LIKE PLANT MOBILE DOMAIN-CONTAINING PROTEIN"/>
    <property type="match status" value="1"/>
</dbReference>
<feature type="region of interest" description="Disordered" evidence="4">
    <location>
        <begin position="678"/>
        <end position="710"/>
    </location>
</feature>
<dbReference type="PROSITE" id="PS50600">
    <property type="entry name" value="ULP_PROTEASE"/>
    <property type="match status" value="1"/>
</dbReference>
<dbReference type="Pfam" id="PF02902">
    <property type="entry name" value="Peptidase_C48"/>
    <property type="match status" value="1"/>
</dbReference>
<feature type="region of interest" description="Disordered" evidence="4">
    <location>
        <begin position="206"/>
        <end position="231"/>
    </location>
</feature>
<feature type="compositionally biased region" description="Acidic residues" evidence="4">
    <location>
        <begin position="45"/>
        <end position="55"/>
    </location>
</feature>
<feature type="compositionally biased region" description="Basic and acidic residues" evidence="4">
    <location>
        <begin position="144"/>
        <end position="171"/>
    </location>
</feature>
<dbReference type="GO" id="GO:0008234">
    <property type="term" value="F:cysteine-type peptidase activity"/>
    <property type="evidence" value="ECO:0007669"/>
    <property type="project" value="InterPro"/>
</dbReference>
<feature type="compositionally biased region" description="Basic and acidic residues" evidence="4">
    <location>
        <begin position="72"/>
        <end position="90"/>
    </location>
</feature>
<feature type="compositionally biased region" description="Basic and acidic residues" evidence="4">
    <location>
        <begin position="98"/>
        <end position="133"/>
    </location>
</feature>
<reference evidence="6 7" key="1">
    <citation type="journal article" date="2018" name="Mol. Plant">
        <title>The genome of Artemisia annua provides insight into the evolution of Asteraceae family and artemisinin biosynthesis.</title>
        <authorList>
            <person name="Shen Q."/>
            <person name="Zhang L."/>
            <person name="Liao Z."/>
            <person name="Wang S."/>
            <person name="Yan T."/>
            <person name="Shi P."/>
            <person name="Liu M."/>
            <person name="Fu X."/>
            <person name="Pan Q."/>
            <person name="Wang Y."/>
            <person name="Lv Z."/>
            <person name="Lu X."/>
            <person name="Zhang F."/>
            <person name="Jiang W."/>
            <person name="Ma Y."/>
            <person name="Chen M."/>
            <person name="Hao X."/>
            <person name="Li L."/>
            <person name="Tang Y."/>
            <person name="Lv G."/>
            <person name="Zhou Y."/>
            <person name="Sun X."/>
            <person name="Brodelius P.E."/>
            <person name="Rose J.K.C."/>
            <person name="Tang K."/>
        </authorList>
    </citation>
    <scope>NUCLEOTIDE SEQUENCE [LARGE SCALE GENOMIC DNA]</scope>
    <source>
        <strain evidence="7">cv. Huhao1</strain>
        <tissue evidence="6">Leaf</tissue>
    </source>
</reference>
<evidence type="ECO:0000256" key="3">
    <source>
        <dbReference type="ARBA" id="ARBA00022801"/>
    </source>
</evidence>
<feature type="domain" description="Ubiquitin-like protease family profile" evidence="5">
    <location>
        <begin position="796"/>
        <end position="981"/>
    </location>
</feature>
<evidence type="ECO:0000256" key="4">
    <source>
        <dbReference type="SAM" id="MobiDB-lite"/>
    </source>
</evidence>
<keyword evidence="7" id="KW-1185">Reference proteome</keyword>
<dbReference type="OrthoDB" id="1636071at2759"/>
<dbReference type="InterPro" id="IPR003653">
    <property type="entry name" value="Peptidase_C48_C"/>
</dbReference>
<name>A0A2U1PTN5_ARTAN</name>
<dbReference type="PANTHER" id="PTHR34835">
    <property type="entry name" value="OS07G0283600 PROTEIN-RELATED"/>
    <property type="match status" value="1"/>
</dbReference>
<evidence type="ECO:0000313" key="7">
    <source>
        <dbReference type="Proteomes" id="UP000245207"/>
    </source>
</evidence>
<comment type="caution">
    <text evidence="6">The sequence shown here is derived from an EMBL/GenBank/DDBJ whole genome shotgun (WGS) entry which is preliminary data.</text>
</comment>